<dbReference type="InterPro" id="IPR052898">
    <property type="entry name" value="ACAD10-like"/>
</dbReference>
<dbReference type="SFLD" id="SFLDS00003">
    <property type="entry name" value="Haloacid_Dehalogenase"/>
    <property type="match status" value="1"/>
</dbReference>
<dbReference type="EMBL" id="ML120504">
    <property type="protein sequence ID" value="RPA91126.1"/>
    <property type="molecule type" value="Genomic_DNA"/>
</dbReference>
<dbReference type="InterPro" id="IPR023198">
    <property type="entry name" value="PGP-like_dom2"/>
</dbReference>
<dbReference type="PRINTS" id="PR00413">
    <property type="entry name" value="HADHALOGNASE"/>
</dbReference>
<dbReference type="InterPro" id="IPR023214">
    <property type="entry name" value="HAD_sf"/>
</dbReference>
<keyword evidence="2" id="KW-1185">Reference proteome</keyword>
<name>A0A3N4IZ25_9PEZI</name>
<reference evidence="1 2" key="1">
    <citation type="journal article" date="2018" name="Nat. Ecol. Evol.">
        <title>Pezizomycetes genomes reveal the molecular basis of ectomycorrhizal truffle lifestyle.</title>
        <authorList>
            <person name="Murat C."/>
            <person name="Payen T."/>
            <person name="Noel B."/>
            <person name="Kuo A."/>
            <person name="Morin E."/>
            <person name="Chen J."/>
            <person name="Kohler A."/>
            <person name="Krizsan K."/>
            <person name="Balestrini R."/>
            <person name="Da Silva C."/>
            <person name="Montanini B."/>
            <person name="Hainaut M."/>
            <person name="Levati E."/>
            <person name="Barry K.W."/>
            <person name="Belfiori B."/>
            <person name="Cichocki N."/>
            <person name="Clum A."/>
            <person name="Dockter R.B."/>
            <person name="Fauchery L."/>
            <person name="Guy J."/>
            <person name="Iotti M."/>
            <person name="Le Tacon F."/>
            <person name="Lindquist E.A."/>
            <person name="Lipzen A."/>
            <person name="Malagnac F."/>
            <person name="Mello A."/>
            <person name="Molinier V."/>
            <person name="Miyauchi S."/>
            <person name="Poulain J."/>
            <person name="Riccioni C."/>
            <person name="Rubini A."/>
            <person name="Sitrit Y."/>
            <person name="Splivallo R."/>
            <person name="Traeger S."/>
            <person name="Wang M."/>
            <person name="Zifcakova L."/>
            <person name="Wipf D."/>
            <person name="Zambonelli A."/>
            <person name="Paolocci F."/>
            <person name="Nowrousian M."/>
            <person name="Ottonello S."/>
            <person name="Baldrian P."/>
            <person name="Spatafora J.W."/>
            <person name="Henrissat B."/>
            <person name="Nagy L.G."/>
            <person name="Aury J.M."/>
            <person name="Wincker P."/>
            <person name="Grigoriev I.V."/>
            <person name="Bonfante P."/>
            <person name="Martin F.M."/>
        </authorList>
    </citation>
    <scope>NUCLEOTIDE SEQUENCE [LARGE SCALE GENOMIC DNA]</scope>
    <source>
        <strain evidence="1 2">120613-1</strain>
    </source>
</reference>
<dbReference type="PANTHER" id="PTHR47829:SF1">
    <property type="entry name" value="HAD FAMILY PHOSPHATASE"/>
    <property type="match status" value="1"/>
</dbReference>
<dbReference type="Gene3D" id="3.40.50.1000">
    <property type="entry name" value="HAD superfamily/HAD-like"/>
    <property type="match status" value="1"/>
</dbReference>
<dbReference type="InterPro" id="IPR006439">
    <property type="entry name" value="HAD-SF_hydro_IA"/>
</dbReference>
<dbReference type="PANTHER" id="PTHR47829">
    <property type="entry name" value="HYDROLASE, PUTATIVE (AFU_ORTHOLOGUE AFUA_1G12880)-RELATED"/>
    <property type="match status" value="1"/>
</dbReference>
<dbReference type="Gene3D" id="1.10.150.240">
    <property type="entry name" value="Putative phosphatase, domain 2"/>
    <property type="match status" value="1"/>
</dbReference>
<dbReference type="OrthoDB" id="1694274at2759"/>
<dbReference type="SFLD" id="SFLDG01129">
    <property type="entry name" value="C1.5:_HAD__Beta-PGM__Phosphata"/>
    <property type="match status" value="1"/>
</dbReference>
<evidence type="ECO:0000313" key="1">
    <source>
        <dbReference type="EMBL" id="RPA91126.1"/>
    </source>
</evidence>
<dbReference type="STRING" id="1336337.A0A3N4IZ25"/>
<accession>A0A3N4IZ25</accession>
<dbReference type="GO" id="GO:0016791">
    <property type="term" value="F:phosphatase activity"/>
    <property type="evidence" value="ECO:0007669"/>
    <property type="project" value="UniProtKB-ARBA"/>
</dbReference>
<dbReference type="InterPro" id="IPR036412">
    <property type="entry name" value="HAD-like_sf"/>
</dbReference>
<organism evidence="1 2">
    <name type="scientific">Choiromyces venosus 120613-1</name>
    <dbReference type="NCBI Taxonomy" id="1336337"/>
    <lineage>
        <taxon>Eukaryota</taxon>
        <taxon>Fungi</taxon>
        <taxon>Dikarya</taxon>
        <taxon>Ascomycota</taxon>
        <taxon>Pezizomycotina</taxon>
        <taxon>Pezizomycetes</taxon>
        <taxon>Pezizales</taxon>
        <taxon>Tuberaceae</taxon>
        <taxon>Choiromyces</taxon>
    </lineage>
</organism>
<evidence type="ECO:0000313" key="2">
    <source>
        <dbReference type="Proteomes" id="UP000276215"/>
    </source>
</evidence>
<gene>
    <name evidence="1" type="ORF">L873DRAFT_1715426</name>
</gene>
<dbReference type="SUPFAM" id="SSF56784">
    <property type="entry name" value="HAD-like"/>
    <property type="match status" value="1"/>
</dbReference>
<sequence>MVIKACIFDIGGVCVLSPLHAIRTYETQNSIPAGYISYAIVASSPSGSWDKLERGEIPMNSTFYNGFTSDLTNPKTWTSFLRSRNLPSTTPLPSINGEALFWQMMTKSRAPNPPIVSAIRKLRATGRYKLAALTNDYQFPKDHPFSDNSQLRELFNVFVSSSECGMRKPEEGIYKLALERLGVEAGEAVFLDDLGVNLKTAKGLGIVTVRVPLQETWRAVKELEGVLGEVLLDGKEEEEGGEKARL</sequence>
<protein>
    <submittedName>
        <fullName evidence="1">HAD-like protein</fullName>
    </submittedName>
</protein>
<dbReference type="AlphaFoldDB" id="A0A3N4IZ25"/>
<dbReference type="CDD" id="cd02603">
    <property type="entry name" value="HAD_sEH-N_like"/>
    <property type="match status" value="1"/>
</dbReference>
<dbReference type="Pfam" id="PF00702">
    <property type="entry name" value="Hydrolase"/>
    <property type="match status" value="1"/>
</dbReference>
<proteinExistence type="predicted"/>
<dbReference type="Proteomes" id="UP000276215">
    <property type="component" value="Unassembled WGS sequence"/>
</dbReference>
<dbReference type="NCBIfam" id="TIGR01509">
    <property type="entry name" value="HAD-SF-IA-v3"/>
    <property type="match status" value="1"/>
</dbReference>